<proteinExistence type="predicted"/>
<keyword evidence="3" id="KW-1185">Reference proteome</keyword>
<dbReference type="Proteomes" id="UP000018291">
    <property type="component" value="Unassembled WGS sequence"/>
</dbReference>
<dbReference type="HOGENOM" id="CLU_055621_0_0_11"/>
<keyword evidence="1" id="KW-0472">Membrane</keyword>
<feature type="transmembrane region" description="Helical" evidence="1">
    <location>
        <begin position="156"/>
        <end position="185"/>
    </location>
</feature>
<dbReference type="Pfam" id="PF04018">
    <property type="entry name" value="VCA0040-like"/>
    <property type="match status" value="1"/>
</dbReference>
<sequence length="310" mass="32650">MLKQAPMQVVRGFLMGSADIVPGVSGGTIALVLGIYTHLIDTVRDGASVLGAAVKGDFSGVVERFKAVDWAFLIPLLVGIGVAVIALSHTIEHLLETQPVRMSAAFFGLVIGSIVVTAQRFKPDPVRMATLLGVAIVAFFVLGLRSGTVDDPALPFVFIAGAIAICAMILPGISGSFLLLMMGLYETVLGAVSDRNLVFIAVFGLGAVLGLAGFSTVLHWALHHYHQLMLAGLTGLMLGSLRVLWPWREVPAGKEFQDVSNMSMPSGDVWMPILLAVVGGVLVIGLSILAGDDSEDEVEDEDEVQTTSVG</sequence>
<feature type="transmembrane region" description="Helical" evidence="1">
    <location>
        <begin position="197"/>
        <end position="221"/>
    </location>
</feature>
<comment type="caution">
    <text evidence="2">The sequence shown here is derived from an EMBL/GenBank/DDBJ whole genome shotgun (WGS) entry which is preliminary data.</text>
</comment>
<dbReference type="AlphaFoldDB" id="R4Z1R9"/>
<feature type="transmembrane region" description="Helical" evidence="1">
    <location>
        <begin position="12"/>
        <end position="36"/>
    </location>
</feature>
<dbReference type="eggNOG" id="COG2035">
    <property type="taxonomic scope" value="Bacteria"/>
</dbReference>
<accession>R4Z1R9</accession>
<name>R4Z1R9_9ACTN</name>
<feature type="transmembrane region" description="Helical" evidence="1">
    <location>
        <begin position="269"/>
        <end position="290"/>
    </location>
</feature>
<dbReference type="EMBL" id="CANL01000005">
    <property type="protein sequence ID" value="CCM62557.1"/>
    <property type="molecule type" value="Genomic_DNA"/>
</dbReference>
<feature type="transmembrane region" description="Helical" evidence="1">
    <location>
        <begin position="125"/>
        <end position="144"/>
    </location>
</feature>
<feature type="transmembrane region" description="Helical" evidence="1">
    <location>
        <begin position="70"/>
        <end position="88"/>
    </location>
</feature>
<evidence type="ECO:0000313" key="2">
    <source>
        <dbReference type="EMBL" id="CCM62557.1"/>
    </source>
</evidence>
<keyword evidence="1" id="KW-1133">Transmembrane helix</keyword>
<dbReference type="OrthoDB" id="9793746at2"/>
<dbReference type="STRING" id="1229780.BN381_130115"/>
<evidence type="ECO:0000313" key="3">
    <source>
        <dbReference type="Proteomes" id="UP000018291"/>
    </source>
</evidence>
<evidence type="ECO:0000256" key="1">
    <source>
        <dbReference type="SAM" id="Phobius"/>
    </source>
</evidence>
<feature type="transmembrane region" description="Helical" evidence="1">
    <location>
        <begin position="228"/>
        <end position="245"/>
    </location>
</feature>
<dbReference type="InterPro" id="IPR007163">
    <property type="entry name" value="VCA0040-like"/>
</dbReference>
<evidence type="ECO:0008006" key="4">
    <source>
        <dbReference type="Google" id="ProtNLM"/>
    </source>
</evidence>
<organism evidence="2 3">
    <name type="scientific">Candidatus Neomicrothrix parvicella RN1</name>
    <dbReference type="NCBI Taxonomy" id="1229780"/>
    <lineage>
        <taxon>Bacteria</taxon>
        <taxon>Bacillati</taxon>
        <taxon>Actinomycetota</taxon>
        <taxon>Acidimicrobiia</taxon>
        <taxon>Acidimicrobiales</taxon>
        <taxon>Microthrixaceae</taxon>
        <taxon>Candidatus Neomicrothrix</taxon>
    </lineage>
</organism>
<gene>
    <name evidence="2" type="ORF">BN381_130115</name>
</gene>
<dbReference type="PANTHER" id="PTHR37308">
    <property type="entry name" value="INTEGRAL MEMBRANE PROTEIN"/>
    <property type="match status" value="1"/>
</dbReference>
<feature type="transmembrane region" description="Helical" evidence="1">
    <location>
        <begin position="100"/>
        <end position="119"/>
    </location>
</feature>
<reference evidence="2 3" key="1">
    <citation type="journal article" date="2013" name="ISME J.">
        <title>Metabolic model for the filamentous 'Candidatus Microthrix parvicella' based on genomic and metagenomic analyses.</title>
        <authorList>
            <person name="Jon McIlroy S."/>
            <person name="Kristiansen R."/>
            <person name="Albertsen M."/>
            <person name="Michael Karst S."/>
            <person name="Rossetti S."/>
            <person name="Lund Nielsen J."/>
            <person name="Tandoi V."/>
            <person name="James Seviour R."/>
            <person name="Nielsen P.H."/>
        </authorList>
    </citation>
    <scope>NUCLEOTIDE SEQUENCE [LARGE SCALE GENOMIC DNA]</scope>
    <source>
        <strain evidence="2 3">RN1</strain>
    </source>
</reference>
<keyword evidence="1" id="KW-0812">Transmembrane</keyword>
<protein>
    <recommendedName>
        <fullName evidence="4">Integral membrane protein</fullName>
    </recommendedName>
</protein>
<dbReference type="PANTHER" id="PTHR37308:SF1">
    <property type="entry name" value="POLYPRENYL-PHOSPHATE TRANSPORTER"/>
    <property type="match status" value="1"/>
</dbReference>